<dbReference type="NCBIfam" id="TIGR00558">
    <property type="entry name" value="pdxH"/>
    <property type="match status" value="1"/>
</dbReference>
<evidence type="ECO:0000259" key="9">
    <source>
        <dbReference type="Pfam" id="PF10590"/>
    </source>
</evidence>
<comment type="cofactor">
    <cofactor evidence="7">
        <name>FMN</name>
        <dbReference type="ChEBI" id="CHEBI:58210"/>
    </cofactor>
    <text evidence="7">Binds 1 FMN per subunit.</text>
</comment>
<dbReference type="PROSITE" id="PS01064">
    <property type="entry name" value="PYRIDOX_OXIDASE"/>
    <property type="match status" value="1"/>
</dbReference>
<organism evidence="10 11">
    <name type="scientific">Yimella lutea</name>
    <dbReference type="NCBI Taxonomy" id="587872"/>
    <lineage>
        <taxon>Bacteria</taxon>
        <taxon>Bacillati</taxon>
        <taxon>Actinomycetota</taxon>
        <taxon>Actinomycetes</taxon>
        <taxon>Micrococcales</taxon>
        <taxon>Dermacoccaceae</taxon>
        <taxon>Yimella</taxon>
    </lineage>
</organism>
<feature type="binding site" evidence="7">
    <location>
        <position position="202"/>
    </location>
    <ligand>
        <name>FMN</name>
        <dbReference type="ChEBI" id="CHEBI:58210"/>
    </ligand>
</feature>
<dbReference type="EC" id="1.4.3.5" evidence="5"/>
<proteinExistence type="inferred from homology"/>
<dbReference type="GO" id="GO:0008615">
    <property type="term" value="P:pyridoxine biosynthetic process"/>
    <property type="evidence" value="ECO:0007669"/>
    <property type="project" value="UniProtKB-UniRule"/>
</dbReference>
<feature type="binding site" evidence="7">
    <location>
        <begin position="79"/>
        <end position="80"/>
    </location>
    <ligand>
        <name>FMN</name>
        <dbReference type="ChEBI" id="CHEBI:58210"/>
    </ligand>
</feature>
<dbReference type="InterPro" id="IPR019576">
    <property type="entry name" value="Pyridoxamine_oxidase_dimer_C"/>
</dbReference>
<gene>
    <name evidence="10" type="ORF">FB459_0953</name>
</gene>
<evidence type="ECO:0000256" key="6">
    <source>
        <dbReference type="PIRSR" id="PIRSR000190-1"/>
    </source>
</evidence>
<dbReference type="EMBL" id="VFMO01000001">
    <property type="protein sequence ID" value="TQJ13530.1"/>
    <property type="molecule type" value="Genomic_DNA"/>
</dbReference>
<dbReference type="InterPro" id="IPR019740">
    <property type="entry name" value="Pyridox_Oxase_CS"/>
</dbReference>
<dbReference type="InterPro" id="IPR012349">
    <property type="entry name" value="Split_barrel_FMN-bd"/>
</dbReference>
<feature type="binding site" evidence="7">
    <location>
        <position position="192"/>
    </location>
    <ligand>
        <name>FMN</name>
        <dbReference type="ChEBI" id="CHEBI:58210"/>
    </ligand>
</feature>
<evidence type="ECO:0000256" key="5">
    <source>
        <dbReference type="NCBIfam" id="TIGR00558"/>
    </source>
</evidence>
<dbReference type="Proteomes" id="UP000320806">
    <property type="component" value="Unassembled WGS sequence"/>
</dbReference>
<feature type="domain" description="Pyridoxamine 5'-phosphate oxidase N-terminal" evidence="8">
    <location>
        <begin position="44"/>
        <end position="162"/>
    </location>
</feature>
<feature type="binding site" evidence="6">
    <location>
        <position position="69"/>
    </location>
    <ligand>
        <name>substrate</name>
    </ligand>
</feature>
<reference evidence="10 11" key="1">
    <citation type="submission" date="2019-06" db="EMBL/GenBank/DDBJ databases">
        <title>Sequencing the genomes of 1000 actinobacteria strains.</title>
        <authorList>
            <person name="Klenk H.-P."/>
        </authorList>
    </citation>
    <scope>NUCLEOTIDE SEQUENCE [LARGE SCALE GENOMIC DNA]</scope>
    <source>
        <strain evidence="10 11">DSM 19828</strain>
    </source>
</reference>
<feature type="domain" description="Pyridoxine 5'-phosphate oxidase dimerisation C-terminal" evidence="9">
    <location>
        <begin position="179"/>
        <end position="225"/>
    </location>
</feature>
<evidence type="ECO:0000256" key="1">
    <source>
        <dbReference type="ARBA" id="ARBA00007301"/>
    </source>
</evidence>
<dbReference type="InterPro" id="IPR011576">
    <property type="entry name" value="Pyridox_Oxase_N"/>
</dbReference>
<evidence type="ECO:0000259" key="8">
    <source>
        <dbReference type="Pfam" id="PF01243"/>
    </source>
</evidence>
<dbReference type="PANTHER" id="PTHR10851">
    <property type="entry name" value="PYRIDOXINE-5-PHOSPHATE OXIDASE"/>
    <property type="match status" value="1"/>
</dbReference>
<dbReference type="InterPro" id="IPR000659">
    <property type="entry name" value="Pyridox_Oxase"/>
</dbReference>
<dbReference type="Pfam" id="PF01243">
    <property type="entry name" value="PNPOx_N"/>
    <property type="match status" value="1"/>
</dbReference>
<feature type="binding site" evidence="6">
    <location>
        <position position="130"/>
    </location>
    <ligand>
        <name>substrate</name>
    </ligand>
</feature>
<protein>
    <recommendedName>
        <fullName evidence="5">Pyridoxamine 5'-phosphate oxidase</fullName>
        <ecNumber evidence="5">1.4.3.5</ecNumber>
    </recommendedName>
</protein>
<keyword evidence="3 7" id="KW-0288">FMN</keyword>
<feature type="binding site" evidence="7">
    <location>
        <begin position="143"/>
        <end position="144"/>
    </location>
    <ligand>
        <name>FMN</name>
        <dbReference type="ChEBI" id="CHEBI:58210"/>
    </ligand>
</feature>
<dbReference type="GO" id="GO:0004733">
    <property type="term" value="F:pyridoxamine phosphate oxidase activity"/>
    <property type="evidence" value="ECO:0007669"/>
    <property type="project" value="UniProtKB-UniRule"/>
</dbReference>
<feature type="binding site" evidence="7">
    <location>
        <position position="86"/>
    </location>
    <ligand>
        <name>FMN</name>
        <dbReference type="ChEBI" id="CHEBI:58210"/>
    </ligand>
</feature>
<evidence type="ECO:0000256" key="4">
    <source>
        <dbReference type="ARBA" id="ARBA00023002"/>
    </source>
</evidence>
<dbReference type="NCBIfam" id="NF004231">
    <property type="entry name" value="PRK05679.1"/>
    <property type="match status" value="1"/>
</dbReference>
<keyword evidence="2" id="KW-0285">Flavoprotein</keyword>
<dbReference type="OrthoDB" id="9780392at2"/>
<evidence type="ECO:0000313" key="10">
    <source>
        <dbReference type="EMBL" id="TQJ13530.1"/>
    </source>
</evidence>
<feature type="binding site" evidence="6">
    <location>
        <begin position="6"/>
        <end position="9"/>
    </location>
    <ligand>
        <name>substrate</name>
    </ligand>
</feature>
<evidence type="ECO:0000256" key="7">
    <source>
        <dbReference type="PIRSR" id="PIRSR000190-2"/>
    </source>
</evidence>
<keyword evidence="4" id="KW-0560">Oxidoreductase</keyword>
<keyword evidence="11" id="KW-1185">Reference proteome</keyword>
<feature type="binding site" evidence="6">
    <location>
        <begin position="198"/>
        <end position="200"/>
    </location>
    <ligand>
        <name>substrate</name>
    </ligand>
</feature>
<dbReference type="Pfam" id="PF10590">
    <property type="entry name" value="PNP_phzG_C"/>
    <property type="match status" value="1"/>
</dbReference>
<feature type="binding site" evidence="7">
    <location>
        <position position="85"/>
    </location>
    <ligand>
        <name>FMN</name>
        <dbReference type="ChEBI" id="CHEBI:58210"/>
    </ligand>
</feature>
<feature type="binding site" evidence="6">
    <location>
        <position position="134"/>
    </location>
    <ligand>
        <name>substrate</name>
    </ligand>
</feature>
<dbReference type="Gene3D" id="2.30.110.10">
    <property type="entry name" value="Electron Transport, Fmn-binding Protein, Chain A"/>
    <property type="match status" value="1"/>
</dbReference>
<evidence type="ECO:0000313" key="11">
    <source>
        <dbReference type="Proteomes" id="UP000320806"/>
    </source>
</evidence>
<feature type="binding site" evidence="6">
    <location>
        <position position="126"/>
    </location>
    <ligand>
        <name>substrate</name>
    </ligand>
</feature>
<dbReference type="AlphaFoldDB" id="A0A542EE03"/>
<comment type="similarity">
    <text evidence="1">Belongs to the pyridoxamine 5'-phosphate oxidase family.</text>
</comment>
<dbReference type="PANTHER" id="PTHR10851:SF0">
    <property type="entry name" value="PYRIDOXINE-5'-PHOSPHATE OXIDASE"/>
    <property type="match status" value="1"/>
</dbReference>
<evidence type="ECO:0000256" key="2">
    <source>
        <dbReference type="ARBA" id="ARBA00022630"/>
    </source>
</evidence>
<dbReference type="PIRSF" id="PIRSF000190">
    <property type="entry name" value="Pyd_amn-ph_oxd"/>
    <property type="match status" value="1"/>
</dbReference>
<accession>A0A542EE03</accession>
<dbReference type="SUPFAM" id="SSF50475">
    <property type="entry name" value="FMN-binding split barrel"/>
    <property type="match status" value="1"/>
</dbReference>
<evidence type="ECO:0000256" key="3">
    <source>
        <dbReference type="ARBA" id="ARBA00022643"/>
    </source>
</evidence>
<sequence>MEPIARWDYAGEGLDEQQIPAAPWELVRGWVEQARARSQQESDLREPDQISIATVDADGGPSVRTVLMRYLEPAGPGFYTNLDSRKAVALQENPKIAGTVTWAPMFRAIRFEGTARLLDRDTVRTYFESRPWGSRIGAWASAQSQPIHDRTVLEDRVRELELKFPDTGHADDVPLPDNWGGYLIDCHAVEFWAGRSSRLHDRLVYLREGDGDLADDCWRVERRQP</sequence>
<dbReference type="RefSeq" id="WP_141927612.1">
    <property type="nucleotide sequence ID" value="NZ_BAABCI010000030.1"/>
</dbReference>
<name>A0A542EE03_9MICO</name>
<comment type="caution">
    <text evidence="10">The sequence shown here is derived from an EMBL/GenBank/DDBJ whole genome shotgun (WGS) entry which is preliminary data.</text>
</comment>
<dbReference type="GO" id="GO:0010181">
    <property type="term" value="F:FMN binding"/>
    <property type="evidence" value="ECO:0007669"/>
    <property type="project" value="UniProtKB-UniRule"/>
</dbReference>